<keyword evidence="6 7" id="KW-0472">Membrane</keyword>
<reference evidence="9 10" key="1">
    <citation type="submission" date="2024-07" db="EMBL/GenBank/DDBJ databases">
        <authorList>
            <person name="Thanompreechachai J."/>
            <person name="Duangmal K."/>
        </authorList>
    </citation>
    <scope>NUCLEOTIDE SEQUENCE [LARGE SCALE GENOMIC DNA]</scope>
    <source>
        <strain evidence="9 10">TBRC 1896</strain>
    </source>
</reference>
<keyword evidence="4 7" id="KW-0812">Transmembrane</keyword>
<name>A0ABV4I4F5_9ACTN</name>
<keyword evidence="5 7" id="KW-1133">Transmembrane helix</keyword>
<keyword evidence="3" id="KW-1003">Cell membrane</keyword>
<dbReference type="InterPro" id="IPR032816">
    <property type="entry name" value="VTT_dom"/>
</dbReference>
<comment type="subcellular location">
    <subcellularLocation>
        <location evidence="1">Cell membrane</location>
        <topology evidence="1">Multi-pass membrane protein</topology>
    </subcellularLocation>
</comment>
<dbReference type="EMBL" id="JBGGTQ010000007">
    <property type="protein sequence ID" value="MEZ0493578.1"/>
    <property type="molecule type" value="Genomic_DNA"/>
</dbReference>
<keyword evidence="10" id="KW-1185">Reference proteome</keyword>
<dbReference type="PANTHER" id="PTHR42709:SF6">
    <property type="entry name" value="UNDECAPRENYL PHOSPHATE TRANSPORTER A"/>
    <property type="match status" value="1"/>
</dbReference>
<organism evidence="9 10">
    <name type="scientific">Kineococcus mangrovi</name>
    <dbReference type="NCBI Taxonomy" id="1660183"/>
    <lineage>
        <taxon>Bacteria</taxon>
        <taxon>Bacillati</taxon>
        <taxon>Actinomycetota</taxon>
        <taxon>Actinomycetes</taxon>
        <taxon>Kineosporiales</taxon>
        <taxon>Kineosporiaceae</taxon>
        <taxon>Kineococcus</taxon>
    </lineage>
</organism>
<comment type="similarity">
    <text evidence="2">Belongs to the DedA family.</text>
</comment>
<feature type="transmembrane region" description="Helical" evidence="7">
    <location>
        <begin position="150"/>
        <end position="173"/>
    </location>
</feature>
<feature type="transmembrane region" description="Helical" evidence="7">
    <location>
        <begin position="185"/>
        <end position="203"/>
    </location>
</feature>
<dbReference type="Pfam" id="PF09335">
    <property type="entry name" value="VTT_dom"/>
    <property type="match status" value="1"/>
</dbReference>
<evidence type="ECO:0000313" key="10">
    <source>
        <dbReference type="Proteomes" id="UP001566476"/>
    </source>
</evidence>
<evidence type="ECO:0000256" key="6">
    <source>
        <dbReference type="ARBA" id="ARBA00023136"/>
    </source>
</evidence>
<gene>
    <name evidence="9" type="ORF">AB2L28_15165</name>
</gene>
<feature type="transmembrane region" description="Helical" evidence="7">
    <location>
        <begin position="60"/>
        <end position="85"/>
    </location>
</feature>
<evidence type="ECO:0000259" key="8">
    <source>
        <dbReference type="Pfam" id="PF09335"/>
    </source>
</evidence>
<sequence length="218" mass="22722">MSTTAETAAQAGGLTGFVLDTVDTLGAPGVGVLSFAEVVFPPIPSEVVLPLAGFLVQTGALNAVAVLGLATAGAYLGSLVLYWLGHAVGLERAARIAGRVPLMDASDVTRSADWFHRHEGLAVFTGRFVPGVRSLVSLPAGAAGMNLVKFSLFTVAGSGMWNALLIGLGMALGTQYELVEQYGHYLDYAFYAAIAGVLAWAVARRVRSRRAERAGATR</sequence>
<comment type="caution">
    <text evidence="9">The sequence shown here is derived from an EMBL/GenBank/DDBJ whole genome shotgun (WGS) entry which is preliminary data.</text>
</comment>
<dbReference type="InterPro" id="IPR051311">
    <property type="entry name" value="DedA_domain"/>
</dbReference>
<feature type="domain" description="VTT" evidence="8">
    <location>
        <begin position="43"/>
        <end position="169"/>
    </location>
</feature>
<evidence type="ECO:0000256" key="7">
    <source>
        <dbReference type="SAM" id="Phobius"/>
    </source>
</evidence>
<evidence type="ECO:0000256" key="5">
    <source>
        <dbReference type="ARBA" id="ARBA00022989"/>
    </source>
</evidence>
<dbReference type="RefSeq" id="WP_370719818.1">
    <property type="nucleotide sequence ID" value="NZ_JBGGTQ010000007.1"/>
</dbReference>
<evidence type="ECO:0000256" key="2">
    <source>
        <dbReference type="ARBA" id="ARBA00010792"/>
    </source>
</evidence>
<evidence type="ECO:0000256" key="4">
    <source>
        <dbReference type="ARBA" id="ARBA00022692"/>
    </source>
</evidence>
<accession>A0ABV4I4F5</accession>
<evidence type="ECO:0000256" key="3">
    <source>
        <dbReference type="ARBA" id="ARBA00022475"/>
    </source>
</evidence>
<evidence type="ECO:0000313" key="9">
    <source>
        <dbReference type="EMBL" id="MEZ0493578.1"/>
    </source>
</evidence>
<dbReference type="PANTHER" id="PTHR42709">
    <property type="entry name" value="ALKALINE PHOSPHATASE LIKE PROTEIN"/>
    <property type="match status" value="1"/>
</dbReference>
<proteinExistence type="inferred from homology"/>
<evidence type="ECO:0000256" key="1">
    <source>
        <dbReference type="ARBA" id="ARBA00004651"/>
    </source>
</evidence>
<dbReference type="Proteomes" id="UP001566476">
    <property type="component" value="Unassembled WGS sequence"/>
</dbReference>
<protein>
    <submittedName>
        <fullName evidence="9">DedA family protein</fullName>
    </submittedName>
</protein>